<keyword evidence="2" id="KW-0472">Membrane</keyword>
<comment type="caution">
    <text evidence="3">The sequence shown here is derived from an EMBL/GenBank/DDBJ whole genome shotgun (WGS) entry which is preliminary data.</text>
</comment>
<dbReference type="Proteomes" id="UP000076998">
    <property type="component" value="Unassembled WGS sequence"/>
</dbReference>
<feature type="transmembrane region" description="Helical" evidence="2">
    <location>
        <begin position="30"/>
        <end position="57"/>
    </location>
</feature>
<feature type="compositionally biased region" description="Pro residues" evidence="1">
    <location>
        <begin position="1"/>
        <end position="22"/>
    </location>
</feature>
<evidence type="ECO:0000313" key="4">
    <source>
        <dbReference type="Proteomes" id="UP000076998"/>
    </source>
</evidence>
<keyword evidence="2" id="KW-0812">Transmembrane</keyword>
<proteinExistence type="predicted"/>
<evidence type="ECO:0000256" key="1">
    <source>
        <dbReference type="SAM" id="MobiDB-lite"/>
    </source>
</evidence>
<dbReference type="EMBL" id="LSTV01000005">
    <property type="protein sequence ID" value="OAH49103.1"/>
    <property type="molecule type" value="Genomic_DNA"/>
</dbReference>
<sequence length="285" mass="29175">MSIDLTPPPTAPTTPAPQPPQQPRRASAQIVSIIAMSLGGVLLLGTLVSGIGSIAYASTNRGAGDQSADVAGVTGLSLDVSAGHVVVDYADVDEATLTVDGNRDWKLERRGETLSLSNSRPWWMLQVGFDAAENRATLTLPKEMADQKLDADVNVAAGSVTADGTYGLLNVSVGAGDATVTGTADDVRVDVSAGDADVAVDGVQRANLTIGAGQITADLRGEALDDVRVDLSAGTLVATLPDEAYRVTSDVSVGTFDNRLQTSTSATRTIDATVSAGTVTLRPGV</sequence>
<name>A0A177K6T6_9MICO</name>
<dbReference type="OrthoDB" id="4941235at2"/>
<reference evidence="3 4" key="1">
    <citation type="submission" date="2016-02" db="EMBL/GenBank/DDBJ databases">
        <authorList>
            <person name="Wen L."/>
            <person name="He K."/>
            <person name="Yang H."/>
        </authorList>
    </citation>
    <scope>NUCLEOTIDE SEQUENCE [LARGE SCALE GENOMIC DNA]</scope>
    <source>
        <strain evidence="3 4">CD11_3</strain>
    </source>
</reference>
<evidence type="ECO:0000256" key="2">
    <source>
        <dbReference type="SAM" id="Phobius"/>
    </source>
</evidence>
<dbReference type="RefSeq" id="WP_064003877.1">
    <property type="nucleotide sequence ID" value="NZ_LSTV01000005.1"/>
</dbReference>
<accession>A0A177K6T6</accession>
<keyword evidence="2" id="KW-1133">Transmembrane helix</keyword>
<evidence type="ECO:0008006" key="5">
    <source>
        <dbReference type="Google" id="ProtNLM"/>
    </source>
</evidence>
<feature type="region of interest" description="Disordered" evidence="1">
    <location>
        <begin position="1"/>
        <end position="25"/>
    </location>
</feature>
<organism evidence="3 4">
    <name type="scientific">Microbacterium oleivorans</name>
    <dbReference type="NCBI Taxonomy" id="273677"/>
    <lineage>
        <taxon>Bacteria</taxon>
        <taxon>Bacillati</taxon>
        <taxon>Actinomycetota</taxon>
        <taxon>Actinomycetes</taxon>
        <taxon>Micrococcales</taxon>
        <taxon>Microbacteriaceae</taxon>
        <taxon>Microbacterium</taxon>
    </lineage>
</organism>
<protein>
    <recommendedName>
        <fullName evidence="5">Adhesin domain-containing protein</fullName>
    </recommendedName>
</protein>
<gene>
    <name evidence="3" type="ORF">AYL44_13975</name>
</gene>
<evidence type="ECO:0000313" key="3">
    <source>
        <dbReference type="EMBL" id="OAH49103.1"/>
    </source>
</evidence>
<dbReference type="AlphaFoldDB" id="A0A177K6T6"/>